<dbReference type="Proteomes" id="UP000269115">
    <property type="component" value="Unassembled WGS sequence"/>
</dbReference>
<dbReference type="InterPro" id="IPR013342">
    <property type="entry name" value="Mandelate_racemase_C"/>
</dbReference>
<dbReference type="InterPro" id="IPR034593">
    <property type="entry name" value="DgoD-like"/>
</dbReference>
<dbReference type="RefSeq" id="WP_054916483.1">
    <property type="nucleotide sequence ID" value="NZ_RJUR01000014.1"/>
</dbReference>
<name>A0A9X8EIQ7_PSEPU</name>
<dbReference type="InterPro" id="IPR029017">
    <property type="entry name" value="Enolase-like_N"/>
</dbReference>
<dbReference type="SUPFAM" id="SSF54826">
    <property type="entry name" value="Enolase N-terminal domain-like"/>
    <property type="match status" value="1"/>
</dbReference>
<dbReference type="Gene3D" id="3.30.390.10">
    <property type="entry name" value="Enolase-like, N-terminal domain"/>
    <property type="match status" value="1"/>
</dbReference>
<feature type="domain" description="Mandelate racemase/muconate lactonizing enzyme C-terminal" evidence="1">
    <location>
        <begin position="143"/>
        <end position="240"/>
    </location>
</feature>
<proteinExistence type="predicted"/>
<dbReference type="AlphaFoldDB" id="A0A9X8EIQ7"/>
<dbReference type="CDD" id="cd03316">
    <property type="entry name" value="MR_like"/>
    <property type="match status" value="1"/>
</dbReference>
<protein>
    <submittedName>
        <fullName evidence="2">L-alanine-DL-glutamate epimerase-like enolase superfamily enzyme</fullName>
    </submittedName>
</protein>
<dbReference type="EMBL" id="RJUR01000014">
    <property type="protein sequence ID" value="ROQ49179.1"/>
    <property type="molecule type" value="Genomic_DNA"/>
</dbReference>
<evidence type="ECO:0000313" key="3">
    <source>
        <dbReference type="Proteomes" id="UP000269115"/>
    </source>
</evidence>
<dbReference type="SMART" id="SM00922">
    <property type="entry name" value="MR_MLE"/>
    <property type="match status" value="1"/>
</dbReference>
<dbReference type="InterPro" id="IPR013341">
    <property type="entry name" value="Mandelate_racemase_N_dom"/>
</dbReference>
<dbReference type="Gene3D" id="3.20.20.120">
    <property type="entry name" value="Enolase-like C-terminal domain"/>
    <property type="match status" value="1"/>
</dbReference>
<dbReference type="InterPro" id="IPR036849">
    <property type="entry name" value="Enolase-like_C_sf"/>
</dbReference>
<dbReference type="PANTHER" id="PTHR48080">
    <property type="entry name" value="D-GALACTONATE DEHYDRATASE-RELATED"/>
    <property type="match status" value="1"/>
</dbReference>
<gene>
    <name evidence="2" type="ORF">EDF85_3493</name>
</gene>
<dbReference type="Pfam" id="PF02746">
    <property type="entry name" value="MR_MLE_N"/>
    <property type="match status" value="1"/>
</dbReference>
<evidence type="ECO:0000313" key="2">
    <source>
        <dbReference type="EMBL" id="ROQ49179.1"/>
    </source>
</evidence>
<dbReference type="SUPFAM" id="SSF51604">
    <property type="entry name" value="Enolase C-terminal domain-like"/>
    <property type="match status" value="1"/>
</dbReference>
<organism evidence="2 3">
    <name type="scientific">Pseudomonas putida</name>
    <name type="common">Arthrobacter siderocapsulatus</name>
    <dbReference type="NCBI Taxonomy" id="303"/>
    <lineage>
        <taxon>Bacteria</taxon>
        <taxon>Pseudomonadati</taxon>
        <taxon>Pseudomonadota</taxon>
        <taxon>Gammaproteobacteria</taxon>
        <taxon>Pseudomonadales</taxon>
        <taxon>Pseudomonadaceae</taxon>
        <taxon>Pseudomonas</taxon>
    </lineage>
</organism>
<comment type="caution">
    <text evidence="2">The sequence shown here is derived from an EMBL/GenBank/DDBJ whole genome shotgun (WGS) entry which is preliminary data.</text>
</comment>
<reference evidence="2 3" key="1">
    <citation type="submission" date="2018-11" db="EMBL/GenBank/DDBJ databases">
        <title>Genomic analyses of the natural microbiome of Caenorhabditis elegans.</title>
        <authorList>
            <person name="Samuel B."/>
        </authorList>
    </citation>
    <scope>NUCLEOTIDE SEQUENCE [LARGE SCALE GENOMIC DNA]</scope>
    <source>
        <strain evidence="2 3">BIGb0473</strain>
    </source>
</reference>
<sequence>MHNQIIDRVEVFVCAPPLRGSTWTPEQPAPCTTHTFIRISTCDGIVGVAATDSYTTHHPDAVLAETLRDMIPDLLGRSALQREGLWMHFKPRAYARSAQAQALIDVALWDIAAQAAGLPLFRLLGGYRERIDAYASTPVLATPQAYVDAVQQLVEAGFAAIKFHCWCDPARDLQLLEQVQRAHGDKGLALMLDVEQRYDLDAALKVGRVLGELGYAWFEAPLDDYDLAGYRHLSTRLQVPVLAAGNAITDSQLVAFAASQQCWSRVRVDVMTCGGITPALKIIHHAAASGLKVELQSWGHSLAQAANLHLMLGQPVCSYFEQACEVELFEFATANPIRTNAQGQVTVSQQPGLGLQIDWEQIGRVAQLQLSVGRQAGAA</sequence>
<dbReference type="Pfam" id="PF13378">
    <property type="entry name" value="MR_MLE_C"/>
    <property type="match status" value="1"/>
</dbReference>
<accession>A0A9X8EIQ7</accession>
<evidence type="ECO:0000259" key="1">
    <source>
        <dbReference type="SMART" id="SM00922"/>
    </source>
</evidence>
<dbReference type="InterPro" id="IPR029065">
    <property type="entry name" value="Enolase_C-like"/>
</dbReference>